<evidence type="ECO:0000313" key="2">
    <source>
        <dbReference type="Proteomes" id="UP001239795"/>
    </source>
</evidence>
<organism evidence="1 2">
    <name type="scientific">Colletotrichum melonis</name>
    <dbReference type="NCBI Taxonomy" id="1209925"/>
    <lineage>
        <taxon>Eukaryota</taxon>
        <taxon>Fungi</taxon>
        <taxon>Dikarya</taxon>
        <taxon>Ascomycota</taxon>
        <taxon>Pezizomycotina</taxon>
        <taxon>Sordariomycetes</taxon>
        <taxon>Hypocreomycetidae</taxon>
        <taxon>Glomerellales</taxon>
        <taxon>Glomerellaceae</taxon>
        <taxon>Colletotrichum</taxon>
        <taxon>Colletotrichum acutatum species complex</taxon>
    </lineage>
</organism>
<evidence type="ECO:0000313" key="1">
    <source>
        <dbReference type="EMBL" id="KAK1454064.1"/>
    </source>
</evidence>
<gene>
    <name evidence="1" type="ORF">CMEL01_05723</name>
</gene>
<protein>
    <submittedName>
        <fullName evidence="1">Uncharacterized protein</fullName>
    </submittedName>
</protein>
<name>A0AAI9XME6_9PEZI</name>
<dbReference type="EMBL" id="MLGG01000035">
    <property type="protein sequence ID" value="KAK1454064.1"/>
    <property type="molecule type" value="Genomic_DNA"/>
</dbReference>
<dbReference type="Proteomes" id="UP001239795">
    <property type="component" value="Unassembled WGS sequence"/>
</dbReference>
<proteinExistence type="predicted"/>
<keyword evidence="2" id="KW-1185">Reference proteome</keyword>
<dbReference type="AlphaFoldDB" id="A0AAI9XME6"/>
<reference evidence="1 2" key="1">
    <citation type="submission" date="2016-10" db="EMBL/GenBank/DDBJ databases">
        <title>The genome sequence of Colletotrichum fioriniae PJ7.</title>
        <authorList>
            <person name="Baroncelli R."/>
        </authorList>
    </citation>
    <scope>NUCLEOTIDE SEQUENCE [LARGE SCALE GENOMIC DNA]</scope>
    <source>
        <strain evidence="1">Col 31</strain>
    </source>
</reference>
<comment type="caution">
    <text evidence="1">The sequence shown here is derived from an EMBL/GenBank/DDBJ whole genome shotgun (WGS) entry which is preliminary data.</text>
</comment>
<accession>A0AAI9XME6</accession>
<sequence>MTQPAGRPPYHLVYLESQTPSSFSYYAVRTHLSYGAHTHTGTPCAHTKKDGNSTYHPWPATPGTPAACAGCADTSHQHPILHPCKQPALAAFWYEVHTHTHTHTHTCQTVHGLNYLLAHFAPLGDLLLYVRILELRFDFILQDRSSITHVFSRYCNPLGLLGP</sequence>